<evidence type="ECO:0000313" key="4">
    <source>
        <dbReference type="Proteomes" id="UP000219482"/>
    </source>
</evidence>
<keyword evidence="1" id="KW-1133">Transmembrane helix</keyword>
<dbReference type="AlphaFoldDB" id="A0A286GYU0"/>
<evidence type="ECO:0000259" key="2">
    <source>
        <dbReference type="Pfam" id="PF13400"/>
    </source>
</evidence>
<keyword evidence="3" id="KW-0347">Helicase</keyword>
<dbReference type="Pfam" id="PF13400">
    <property type="entry name" value="Tad"/>
    <property type="match status" value="1"/>
</dbReference>
<dbReference type="Proteomes" id="UP000219482">
    <property type="component" value="Unassembled WGS sequence"/>
</dbReference>
<gene>
    <name evidence="3" type="ORF">SAMN06272739_2738</name>
</gene>
<name>A0A286GYU0_9ACTN</name>
<protein>
    <submittedName>
        <fullName evidence="3">Helicase/secretion neighborhood TadE-like protein</fullName>
    </submittedName>
</protein>
<proteinExistence type="predicted"/>
<organism evidence="3 4">
    <name type="scientific">Blastococcus haudaquaticus</name>
    <dbReference type="NCBI Taxonomy" id="1938745"/>
    <lineage>
        <taxon>Bacteria</taxon>
        <taxon>Bacillati</taxon>
        <taxon>Actinomycetota</taxon>
        <taxon>Actinomycetes</taxon>
        <taxon>Geodermatophilales</taxon>
        <taxon>Geodermatophilaceae</taxon>
        <taxon>Blastococcus</taxon>
    </lineage>
</organism>
<accession>A0A286GYU0</accession>
<keyword evidence="3" id="KW-0547">Nucleotide-binding</keyword>
<dbReference type="NCBIfam" id="TIGR03816">
    <property type="entry name" value="tadE_like_DECH"/>
    <property type="match status" value="1"/>
</dbReference>
<keyword evidence="3" id="KW-0067">ATP-binding</keyword>
<dbReference type="GO" id="GO:0004386">
    <property type="term" value="F:helicase activity"/>
    <property type="evidence" value="ECO:0007669"/>
    <property type="project" value="UniProtKB-KW"/>
</dbReference>
<keyword evidence="1" id="KW-0472">Membrane</keyword>
<keyword evidence="3" id="KW-0378">Hydrolase</keyword>
<feature type="domain" description="Putative Flp pilus-assembly TadG-like N-terminal" evidence="2">
    <location>
        <begin position="11"/>
        <end position="58"/>
    </location>
</feature>
<evidence type="ECO:0000256" key="1">
    <source>
        <dbReference type="SAM" id="Phobius"/>
    </source>
</evidence>
<dbReference type="InterPro" id="IPR021202">
    <property type="entry name" value="Rv3654c-like"/>
</dbReference>
<dbReference type="RefSeq" id="WP_097184444.1">
    <property type="nucleotide sequence ID" value="NZ_OCNK01000003.1"/>
</dbReference>
<reference evidence="4" key="1">
    <citation type="submission" date="2017-09" db="EMBL/GenBank/DDBJ databases">
        <authorList>
            <person name="Varghese N."/>
            <person name="Submissions S."/>
        </authorList>
    </citation>
    <scope>NUCLEOTIDE SEQUENCE [LARGE SCALE GENOMIC DNA]</scope>
    <source>
        <strain evidence="4">DSM 44270</strain>
    </source>
</reference>
<keyword evidence="4" id="KW-1185">Reference proteome</keyword>
<evidence type="ECO:0000313" key="3">
    <source>
        <dbReference type="EMBL" id="SOE00705.1"/>
    </source>
</evidence>
<feature type="transmembrane region" description="Helical" evidence="1">
    <location>
        <begin position="15"/>
        <end position="40"/>
    </location>
</feature>
<keyword evidence="1" id="KW-0812">Transmembrane</keyword>
<dbReference type="InterPro" id="IPR028087">
    <property type="entry name" value="Tad_N"/>
</dbReference>
<sequence length="124" mass="11934">MSGRADARERGSATVWVIVLCGVLATVGVAVVLTGAAVVARHRAGAAADLAALAGAARAVQGGDACAEAARLAAANGAQSTGCEVEPGGRVRVTVSVPVALGRLGIFPATGRARAGPVPVGADP</sequence>
<dbReference type="EMBL" id="OCNK01000003">
    <property type="protein sequence ID" value="SOE00705.1"/>
    <property type="molecule type" value="Genomic_DNA"/>
</dbReference>